<dbReference type="GeneID" id="59345913"/>
<keyword evidence="4" id="KW-1185">Reference proteome</keyword>
<feature type="transmembrane region" description="Helical" evidence="2">
    <location>
        <begin position="91"/>
        <end position="117"/>
    </location>
</feature>
<keyword evidence="2" id="KW-0812">Transmembrane</keyword>
<dbReference type="Proteomes" id="UP000636479">
    <property type="component" value="Unassembled WGS sequence"/>
</dbReference>
<dbReference type="EMBL" id="JACAZF010000006">
    <property type="protein sequence ID" value="KAF7301041.1"/>
    <property type="molecule type" value="Genomic_DNA"/>
</dbReference>
<gene>
    <name evidence="3" type="ORF">MIND_00667900</name>
</gene>
<name>A0A8H6SKG0_9AGAR</name>
<evidence type="ECO:0000313" key="3">
    <source>
        <dbReference type="EMBL" id="KAF7301041.1"/>
    </source>
</evidence>
<sequence length="288" mass="31775">MIWHTLLSTTHEEIDRMRSTNRCTQLIAVTELSFPPNFYNRYSMPQLAPFLSLADAAVFPGFLDVGNGQQVPHLDARMTTSSFDNESWDPIVIRLFIAMILFSAILQLVVIVVGAAFEGQPTNRRRLRRQYNLPASVSSGLQVMSASVSQWRYRAPPPAIEITLPIHITRAQREAQVETNDLGISNGLHNPSEDVPFDDNAPPTALDPNFREAAVSAAAVTVFGGGDGDGGSGRTENHPPGEADLSDMQATEVDWEEEYDRETLYPISMHSSTSTFCPVTSRFPVPRA</sequence>
<comment type="caution">
    <text evidence="3">The sequence shown here is derived from an EMBL/GenBank/DDBJ whole genome shotgun (WGS) entry which is preliminary data.</text>
</comment>
<dbReference type="AlphaFoldDB" id="A0A8H6SKG0"/>
<feature type="region of interest" description="Disordered" evidence="1">
    <location>
        <begin position="224"/>
        <end position="245"/>
    </location>
</feature>
<accession>A0A8H6SKG0</accession>
<keyword evidence="2" id="KW-0472">Membrane</keyword>
<evidence type="ECO:0000256" key="1">
    <source>
        <dbReference type="SAM" id="MobiDB-lite"/>
    </source>
</evidence>
<evidence type="ECO:0000313" key="4">
    <source>
        <dbReference type="Proteomes" id="UP000636479"/>
    </source>
</evidence>
<evidence type="ECO:0000256" key="2">
    <source>
        <dbReference type="SAM" id="Phobius"/>
    </source>
</evidence>
<reference evidence="3" key="1">
    <citation type="submission" date="2020-05" db="EMBL/GenBank/DDBJ databases">
        <title>Mycena genomes resolve the evolution of fungal bioluminescence.</title>
        <authorList>
            <person name="Tsai I.J."/>
        </authorList>
    </citation>
    <scope>NUCLEOTIDE SEQUENCE</scope>
    <source>
        <strain evidence="3">171206Taipei</strain>
    </source>
</reference>
<proteinExistence type="predicted"/>
<protein>
    <submittedName>
        <fullName evidence="3">Uncharacterized protein</fullName>
    </submittedName>
</protein>
<keyword evidence="2" id="KW-1133">Transmembrane helix</keyword>
<dbReference type="RefSeq" id="XP_037219041.1">
    <property type="nucleotide sequence ID" value="XM_037363397.1"/>
</dbReference>
<organism evidence="3 4">
    <name type="scientific">Mycena indigotica</name>
    <dbReference type="NCBI Taxonomy" id="2126181"/>
    <lineage>
        <taxon>Eukaryota</taxon>
        <taxon>Fungi</taxon>
        <taxon>Dikarya</taxon>
        <taxon>Basidiomycota</taxon>
        <taxon>Agaricomycotina</taxon>
        <taxon>Agaricomycetes</taxon>
        <taxon>Agaricomycetidae</taxon>
        <taxon>Agaricales</taxon>
        <taxon>Marasmiineae</taxon>
        <taxon>Mycenaceae</taxon>
        <taxon>Mycena</taxon>
    </lineage>
</organism>
<feature type="compositionally biased region" description="Gly residues" evidence="1">
    <location>
        <begin position="224"/>
        <end position="233"/>
    </location>
</feature>